<feature type="compositionally biased region" description="Low complexity" evidence="1">
    <location>
        <begin position="13"/>
        <end position="23"/>
    </location>
</feature>
<reference evidence="2 3" key="1">
    <citation type="submission" date="2024-09" db="EMBL/GenBank/DDBJ databases">
        <authorList>
            <person name="Lee S.D."/>
        </authorList>
    </citation>
    <scope>NUCLEOTIDE SEQUENCE [LARGE SCALE GENOMIC DNA]</scope>
    <source>
        <strain evidence="2 3">N1-12</strain>
    </source>
</reference>
<dbReference type="NCBIfam" id="NF047541">
    <property type="entry name" value="telomere_Tpg"/>
    <property type="match status" value="1"/>
</dbReference>
<dbReference type="Proteomes" id="UP001592529">
    <property type="component" value="Unassembled WGS sequence"/>
</dbReference>
<dbReference type="InterPro" id="IPR058118">
    <property type="entry name" value="Tpg"/>
</dbReference>
<dbReference type="EMBL" id="JBHFAA010000025">
    <property type="protein sequence ID" value="MFC1428614.1"/>
    <property type="molecule type" value="Genomic_DNA"/>
</dbReference>
<evidence type="ECO:0000313" key="2">
    <source>
        <dbReference type="EMBL" id="MFC1428614.1"/>
    </source>
</evidence>
<gene>
    <name evidence="2" type="ORF">ACEZCY_36170</name>
</gene>
<name>A0ABV6WRF0_9ACTN</name>
<feature type="compositionally biased region" description="Acidic residues" evidence="1">
    <location>
        <begin position="1"/>
        <end position="12"/>
    </location>
</feature>
<comment type="caution">
    <text evidence="2">The sequence shown here is derived from an EMBL/GenBank/DDBJ whole genome shotgun (WGS) entry which is preliminary data.</text>
</comment>
<accession>A0ABV6WRF0</accession>
<dbReference type="CDD" id="cd00093">
    <property type="entry name" value="HTH_XRE"/>
    <property type="match status" value="1"/>
</dbReference>
<evidence type="ECO:0000256" key="1">
    <source>
        <dbReference type="SAM" id="MobiDB-lite"/>
    </source>
</evidence>
<dbReference type="RefSeq" id="WP_380528130.1">
    <property type="nucleotide sequence ID" value="NZ_JBHFAA010000025.1"/>
</dbReference>
<keyword evidence="3" id="KW-1185">Reference proteome</keyword>
<proteinExistence type="predicted"/>
<dbReference type="InterPro" id="IPR001387">
    <property type="entry name" value="Cro/C1-type_HTH"/>
</dbReference>
<organism evidence="2 3">
    <name type="scientific">Streptacidiphilus alkalitolerans</name>
    <dbReference type="NCBI Taxonomy" id="3342712"/>
    <lineage>
        <taxon>Bacteria</taxon>
        <taxon>Bacillati</taxon>
        <taxon>Actinomycetota</taxon>
        <taxon>Actinomycetes</taxon>
        <taxon>Kitasatosporales</taxon>
        <taxon>Streptomycetaceae</taxon>
        <taxon>Streptacidiphilus</taxon>
    </lineage>
</organism>
<feature type="region of interest" description="Disordered" evidence="1">
    <location>
        <begin position="1"/>
        <end position="23"/>
    </location>
</feature>
<evidence type="ECO:0000313" key="3">
    <source>
        <dbReference type="Proteomes" id="UP001592529"/>
    </source>
</evidence>
<sequence length="211" mass="22769">MTNTDESNEIEEPAAAADGLAPARPRGMFAKALERGQRAKFTEPVPATAREQVQYLLGKVKGGTRALAKRLGVSQRTVQRYAKGTITTPRADTREAMAEDTAAQWQPEVRAAVRTQAATAGLVIHIKCEFGFSSSRKGATDDPRVRILRERVSGAAAAEILAAQESGADESDLHELVAAALAESYFTLGGTRADGLQVTLRDVWYCDFVFD</sequence>
<protein>
    <submittedName>
        <fullName evidence="2">Helix-turn-helix domain-containing protein</fullName>
    </submittedName>
</protein>